<protein>
    <submittedName>
        <fullName evidence="1">Uncharacterized protein</fullName>
    </submittedName>
</protein>
<dbReference type="GO" id="GO:0016529">
    <property type="term" value="C:sarcoplasmic reticulum"/>
    <property type="evidence" value="ECO:0007669"/>
    <property type="project" value="TreeGrafter"/>
</dbReference>
<dbReference type="Proteomes" id="UP001432322">
    <property type="component" value="Unassembled WGS sequence"/>
</dbReference>
<dbReference type="PANTHER" id="PTHR10151:SF114">
    <property type="entry name" value="ECTONUCLEOTIDE PYROPHOSPHATASE_PHOSPHODIESTERASE C27A7.3"/>
    <property type="match status" value="1"/>
</dbReference>
<feature type="non-terminal residue" evidence="1">
    <location>
        <position position="1"/>
    </location>
</feature>
<dbReference type="InterPro" id="IPR002591">
    <property type="entry name" value="Phosphodiest/P_Trfase"/>
</dbReference>
<dbReference type="SUPFAM" id="SSF53649">
    <property type="entry name" value="Alkaline phosphatase-like"/>
    <property type="match status" value="1"/>
</dbReference>
<dbReference type="Gene3D" id="3.40.720.10">
    <property type="entry name" value="Alkaline Phosphatase, subunit A"/>
    <property type="match status" value="1"/>
</dbReference>
<name>A0AAV5US51_9BILA</name>
<keyword evidence="2" id="KW-1185">Reference proteome</keyword>
<accession>A0AAV5US51</accession>
<dbReference type="AlphaFoldDB" id="A0AAV5US51"/>
<organism evidence="1 2">
    <name type="scientific">Pristionchus fissidentatus</name>
    <dbReference type="NCBI Taxonomy" id="1538716"/>
    <lineage>
        <taxon>Eukaryota</taxon>
        <taxon>Metazoa</taxon>
        <taxon>Ecdysozoa</taxon>
        <taxon>Nematoda</taxon>
        <taxon>Chromadorea</taxon>
        <taxon>Rhabditida</taxon>
        <taxon>Rhabditina</taxon>
        <taxon>Diplogasteromorpha</taxon>
        <taxon>Diplogasteroidea</taxon>
        <taxon>Neodiplogasteridae</taxon>
        <taxon>Pristionchus</taxon>
    </lineage>
</organism>
<gene>
    <name evidence="1" type="ORF">PFISCL1PPCAC_1283</name>
</gene>
<proteinExistence type="predicted"/>
<dbReference type="PANTHER" id="PTHR10151">
    <property type="entry name" value="ECTONUCLEOTIDE PYROPHOSPHATASE/PHOSPHODIESTERASE"/>
    <property type="match status" value="1"/>
</dbReference>
<dbReference type="InterPro" id="IPR017850">
    <property type="entry name" value="Alkaline_phosphatase_core_sf"/>
</dbReference>
<comment type="caution">
    <text evidence="1">The sequence shown here is derived from an EMBL/GenBank/DDBJ whole genome shotgun (WGS) entry which is preliminary data.</text>
</comment>
<reference evidence="1" key="1">
    <citation type="submission" date="2023-10" db="EMBL/GenBank/DDBJ databases">
        <title>Genome assembly of Pristionchus species.</title>
        <authorList>
            <person name="Yoshida K."/>
            <person name="Sommer R.J."/>
        </authorList>
    </citation>
    <scope>NUCLEOTIDE SEQUENCE</scope>
    <source>
        <strain evidence="1">RS5133</strain>
    </source>
</reference>
<dbReference type="Pfam" id="PF01663">
    <property type="entry name" value="Phosphodiest"/>
    <property type="match status" value="1"/>
</dbReference>
<dbReference type="GO" id="GO:0031674">
    <property type="term" value="C:I band"/>
    <property type="evidence" value="ECO:0007669"/>
    <property type="project" value="TreeGrafter"/>
</dbReference>
<evidence type="ECO:0000313" key="2">
    <source>
        <dbReference type="Proteomes" id="UP001432322"/>
    </source>
</evidence>
<evidence type="ECO:0000313" key="1">
    <source>
        <dbReference type="EMBL" id="GMT09986.1"/>
    </source>
</evidence>
<sequence length="382" mass="43926">NIILLSDHGLRNVTKEIALEVFDPSFAAVKASIGNNVIFHESINMDKLKCNDPSIASERFYVYRTKEEVPLRYHYNTDRIGFPYISGNPGTMIFKTHEEVDNFVRKAEKGNHGWDNLDVRMEAIFFAIGPSIAKNVKIPPFQKIELYNFFADLLNVPAAPNDGTPGLLDELLLMPPTRKTIYDKYDNPPCNSVLQRETNYTMQSAISTVCVRNLLLQSNLDSAVWLRNSVRPISIGFETYGIHRENEIIEVIDNAKAYLTHKMMKYVQKPIRKVLPLSEHRIRFQFGLVYESNGHVSSFFVATFWCELNGVRIDWTNECESEKETRIEAYVLPISALQTPYFNCISDEDFLFDYRVSFSDIEKATQLSLLPKSMDPAVRRRI</sequence>
<dbReference type="EMBL" id="BTSY01000001">
    <property type="protein sequence ID" value="GMT09986.1"/>
    <property type="molecule type" value="Genomic_DNA"/>
</dbReference>
<dbReference type="GO" id="GO:0055120">
    <property type="term" value="C:striated muscle dense body"/>
    <property type="evidence" value="ECO:0007669"/>
    <property type="project" value="TreeGrafter"/>
</dbReference>